<dbReference type="PANTHER" id="PTHR13245:SF14">
    <property type="entry name" value="RRP15-LIKE PROTEIN"/>
    <property type="match status" value="1"/>
</dbReference>
<feature type="transmembrane region" description="Helical" evidence="3">
    <location>
        <begin position="38"/>
        <end position="60"/>
    </location>
</feature>
<protein>
    <submittedName>
        <fullName evidence="4">Uncharacterized protein</fullName>
    </submittedName>
</protein>
<feature type="transmembrane region" description="Helical" evidence="3">
    <location>
        <begin position="12"/>
        <end position="32"/>
    </location>
</feature>
<dbReference type="PANTHER" id="PTHR13245">
    <property type="entry name" value="RRP15-LIKE PROTEIN"/>
    <property type="match status" value="1"/>
</dbReference>
<dbReference type="Pfam" id="PF07890">
    <property type="entry name" value="Rrp15p"/>
    <property type="match status" value="1"/>
</dbReference>
<dbReference type="PROSITE" id="PS51257">
    <property type="entry name" value="PROKAR_LIPOPROTEIN"/>
    <property type="match status" value="1"/>
</dbReference>
<accession>A0ABP1AE10</accession>
<evidence type="ECO:0000256" key="1">
    <source>
        <dbReference type="ARBA" id="ARBA00007462"/>
    </source>
</evidence>
<evidence type="ECO:0000313" key="4">
    <source>
        <dbReference type="EMBL" id="CAK9860776.1"/>
    </source>
</evidence>
<sequence>MLLRYCEGALGQCLFSVGCNSSLVLFLLVAATTTRSLLLSWSTFFSCRLFFFLLPAFSFCEKKNASNSTTQATYLVVVAFTIDQLAMKMNQAGVGVGDAQVRVVVGAAAADDDDAAAASVGGGCVRDEMIERRDNSNRCCSSNQEIGTAVVLVAAAGRAGFQAVVSDSVVATAPAPATESENTPVNSIVTESSIDENKAVEEVEEDEDEEQEEEEKEEQEDDEEEEQEEGRIDEHEEEDNDDSGEEASEEEEEEEEQEQEQKKQVLESGSKPTVVVTGRILLAPSGNLVMTNDGMLDLVSDVAGYMEDDSRSHSENGIGAIGGGMTRTGEDNRERSRRHLEDVDLIDWEAPTPTPSQSEREREHRPLFQELGLMDSDVVTEEASGKEGRRIHEKTDSLVVSMSAAAAAGEEDKEEETAAAIVNNNTRSIGKEAQGSFRKPSSSAYTRALSRIFKSKSPSSERSPVLSGRNSPIAQKLDAEAGEYQVKNDAKKEKKEVSEEMNGFPESYADTKEKGLTKLASRGVVKFFSAISRAQKVPAGADSRDARVIAKQSQSGFLSPSKSPGYANVQSTLTSGRGRLSQPASPLQFATVESHQRDFPPTSHWSVVQENFMLGREKQQDQEEEFGGLEGQNMIGNQVANGPGDDISEDDDNYDDDDDDDD</sequence>
<feature type="region of interest" description="Disordered" evidence="2">
    <location>
        <begin position="552"/>
        <end position="662"/>
    </location>
</feature>
<feature type="compositionally biased region" description="Polar residues" evidence="2">
    <location>
        <begin position="456"/>
        <end position="473"/>
    </location>
</feature>
<dbReference type="Proteomes" id="UP001497522">
    <property type="component" value="Chromosome 11"/>
</dbReference>
<name>A0ABP1AE10_9BRYO</name>
<feature type="region of interest" description="Disordered" evidence="2">
    <location>
        <begin position="423"/>
        <end position="508"/>
    </location>
</feature>
<evidence type="ECO:0000256" key="3">
    <source>
        <dbReference type="SAM" id="Phobius"/>
    </source>
</evidence>
<gene>
    <name evidence="4" type="ORF">CSSPJE1EN2_LOCUS3771</name>
</gene>
<dbReference type="EMBL" id="OZ023712">
    <property type="protein sequence ID" value="CAK9860776.1"/>
    <property type="molecule type" value="Genomic_DNA"/>
</dbReference>
<feature type="compositionally biased region" description="Basic and acidic residues" evidence="2">
    <location>
        <begin position="328"/>
        <end position="342"/>
    </location>
</feature>
<feature type="compositionally biased region" description="Basic and acidic residues" evidence="2">
    <location>
        <begin position="358"/>
        <end position="367"/>
    </location>
</feature>
<evidence type="ECO:0000256" key="2">
    <source>
        <dbReference type="SAM" id="MobiDB-lite"/>
    </source>
</evidence>
<feature type="compositionally biased region" description="Acidic residues" evidence="2">
    <location>
        <begin position="202"/>
        <end position="228"/>
    </location>
</feature>
<feature type="compositionally biased region" description="Polar residues" evidence="2">
    <location>
        <begin position="552"/>
        <end position="575"/>
    </location>
</feature>
<keyword evidence="3" id="KW-0812">Transmembrane</keyword>
<feature type="compositionally biased region" description="Basic and acidic residues" evidence="2">
    <location>
        <begin position="383"/>
        <end position="395"/>
    </location>
</feature>
<feature type="region of interest" description="Disordered" evidence="2">
    <location>
        <begin position="308"/>
        <end position="395"/>
    </location>
</feature>
<comment type="similarity">
    <text evidence="1">Belongs to the RRP15 family.</text>
</comment>
<keyword evidence="3" id="KW-0472">Membrane</keyword>
<reference evidence="4" key="1">
    <citation type="submission" date="2024-03" db="EMBL/GenBank/DDBJ databases">
        <authorList>
            <consortium name="ELIXIR-Norway"/>
            <consortium name="Elixir Norway"/>
        </authorList>
    </citation>
    <scope>NUCLEOTIDE SEQUENCE</scope>
</reference>
<feature type="compositionally biased region" description="Basic and acidic residues" evidence="2">
    <location>
        <begin position="486"/>
        <end position="498"/>
    </location>
</feature>
<keyword evidence="3" id="KW-1133">Transmembrane helix</keyword>
<proteinExistence type="inferred from homology"/>
<feature type="compositionally biased region" description="Acidic residues" evidence="2">
    <location>
        <begin position="235"/>
        <end position="258"/>
    </location>
</feature>
<organism evidence="4 5">
    <name type="scientific">Sphagnum jensenii</name>
    <dbReference type="NCBI Taxonomy" id="128206"/>
    <lineage>
        <taxon>Eukaryota</taxon>
        <taxon>Viridiplantae</taxon>
        <taxon>Streptophyta</taxon>
        <taxon>Embryophyta</taxon>
        <taxon>Bryophyta</taxon>
        <taxon>Sphagnophytina</taxon>
        <taxon>Sphagnopsida</taxon>
        <taxon>Sphagnales</taxon>
        <taxon>Sphagnaceae</taxon>
        <taxon>Sphagnum</taxon>
    </lineage>
</organism>
<evidence type="ECO:0000313" key="5">
    <source>
        <dbReference type="Proteomes" id="UP001497522"/>
    </source>
</evidence>
<dbReference type="InterPro" id="IPR012459">
    <property type="entry name" value="Rrp15"/>
</dbReference>
<feature type="compositionally biased region" description="Polar residues" evidence="2">
    <location>
        <begin position="179"/>
        <end position="192"/>
    </location>
</feature>
<feature type="region of interest" description="Disordered" evidence="2">
    <location>
        <begin position="175"/>
        <end position="275"/>
    </location>
</feature>
<feature type="compositionally biased region" description="Acidic residues" evidence="2">
    <location>
        <begin position="646"/>
        <end position="662"/>
    </location>
</feature>
<keyword evidence="5" id="KW-1185">Reference proteome</keyword>